<dbReference type="InterPro" id="IPR018314">
    <property type="entry name" value="RsmB/NOL1/NOP2-like_CS"/>
</dbReference>
<dbReference type="Pfam" id="PF01029">
    <property type="entry name" value="NusB"/>
    <property type="match status" value="1"/>
</dbReference>
<dbReference type="Gene3D" id="3.30.70.1170">
    <property type="entry name" value="Sun protein, domain 3"/>
    <property type="match status" value="1"/>
</dbReference>
<dbReference type="EC" id="2.1.1.176" evidence="4"/>
<keyword evidence="10 14" id="KW-0694">RNA-binding</keyword>
<evidence type="ECO:0000256" key="5">
    <source>
        <dbReference type="ARBA" id="ARBA00022490"/>
    </source>
</evidence>
<keyword evidence="7 14" id="KW-0489">Methyltransferase</keyword>
<evidence type="ECO:0000256" key="13">
    <source>
        <dbReference type="ARBA" id="ARBA00047283"/>
    </source>
</evidence>
<evidence type="ECO:0000256" key="9">
    <source>
        <dbReference type="ARBA" id="ARBA00022691"/>
    </source>
</evidence>
<evidence type="ECO:0000256" key="11">
    <source>
        <dbReference type="ARBA" id="ARBA00030399"/>
    </source>
</evidence>
<feature type="active site" description="Nucleophile" evidence="14">
    <location>
        <position position="403"/>
    </location>
</feature>
<name>A0ABW2R9T5_9BURK</name>
<sequence>MDPTEHTRTPAGHPRGGLTGPDLAAQLVQVARCVKGVVQGKSLTDLLGAVPADLRPGVQALSFHVLRRWGRAQALVRRLAPRKPDALTDALLTSAVALMPDETGDGGGVDAPRYSAHTVVNQAVEAAKKSPDTRRQAGFINACLRRLRRDAQDLAAGLDEDPQVRWNHPVWWVQRLRHDHPAHWQAILQANDRPGPMTLRVNRRRQSRGAYLERLRDVGMEATPVGEDGLVLQQPQPVHRLPGFEQGACSVQDAAAQLAAPLLLAGMSPRRPDGGRWRVLDACAAPGGKTAHLLEMADLDLLALDMDPVRCERIGENLRRLGLSADLCAVDASDTAAWWDGRPFDAILLDAPCSASGIVRRHPDVRWLRRDADIGQLAGIQRQLLDALWPLLAPGGRLLYATCSVFRQEGEAQAAAFLSRHSDACRQPSAGHLLPGLTGGTADMADNVPGGYDGFFYARFDKQIG</sequence>
<dbReference type="Gene3D" id="1.10.940.10">
    <property type="entry name" value="NusB-like"/>
    <property type="match status" value="1"/>
</dbReference>
<reference evidence="18" key="1">
    <citation type="journal article" date="2019" name="Int. J. Syst. Evol. Microbiol.">
        <title>The Global Catalogue of Microorganisms (GCM) 10K type strain sequencing project: providing services to taxonomists for standard genome sequencing and annotation.</title>
        <authorList>
            <consortium name="The Broad Institute Genomics Platform"/>
            <consortium name="The Broad Institute Genome Sequencing Center for Infectious Disease"/>
            <person name="Wu L."/>
            <person name="Ma J."/>
        </authorList>
    </citation>
    <scope>NUCLEOTIDE SEQUENCE [LARGE SCALE GENOMIC DNA]</scope>
    <source>
        <strain evidence="18">CCUG 54518</strain>
    </source>
</reference>
<dbReference type="Pfam" id="PF01189">
    <property type="entry name" value="Methyltr_RsmB-F"/>
    <property type="match status" value="1"/>
</dbReference>
<comment type="subcellular location">
    <subcellularLocation>
        <location evidence="2">Cytoplasm</location>
    </subcellularLocation>
</comment>
<dbReference type="NCBIfam" id="TIGR00563">
    <property type="entry name" value="rsmB"/>
    <property type="match status" value="1"/>
</dbReference>
<evidence type="ECO:0000313" key="17">
    <source>
        <dbReference type="EMBL" id="MFC7434855.1"/>
    </source>
</evidence>
<evidence type="ECO:0000256" key="14">
    <source>
        <dbReference type="PROSITE-ProRule" id="PRU01023"/>
    </source>
</evidence>
<dbReference type="Pfam" id="PF22458">
    <property type="entry name" value="RsmF-B_ferredox"/>
    <property type="match status" value="1"/>
</dbReference>
<dbReference type="NCBIfam" id="NF008149">
    <property type="entry name" value="PRK10901.1"/>
    <property type="match status" value="1"/>
</dbReference>
<keyword evidence="8 14" id="KW-0808">Transferase</keyword>
<dbReference type="InterPro" id="IPR029063">
    <property type="entry name" value="SAM-dependent_MTases_sf"/>
</dbReference>
<dbReference type="CDD" id="cd02440">
    <property type="entry name" value="AdoMet_MTases"/>
    <property type="match status" value="1"/>
</dbReference>
<dbReference type="PROSITE" id="PS51686">
    <property type="entry name" value="SAM_MT_RSMB_NOP"/>
    <property type="match status" value="1"/>
</dbReference>
<dbReference type="GO" id="GO:0008168">
    <property type="term" value="F:methyltransferase activity"/>
    <property type="evidence" value="ECO:0007669"/>
    <property type="project" value="UniProtKB-KW"/>
</dbReference>
<feature type="binding site" evidence="14">
    <location>
        <position position="331"/>
    </location>
    <ligand>
        <name>S-adenosyl-L-methionine</name>
        <dbReference type="ChEBI" id="CHEBI:59789"/>
    </ligand>
</feature>
<feature type="binding site" evidence="14">
    <location>
        <position position="350"/>
    </location>
    <ligand>
        <name>S-adenosyl-L-methionine</name>
        <dbReference type="ChEBI" id="CHEBI:59789"/>
    </ligand>
</feature>
<evidence type="ECO:0000256" key="1">
    <source>
        <dbReference type="ARBA" id="ARBA00002724"/>
    </source>
</evidence>
<dbReference type="SUPFAM" id="SSF48013">
    <property type="entry name" value="NusB-like"/>
    <property type="match status" value="1"/>
</dbReference>
<evidence type="ECO:0000256" key="4">
    <source>
        <dbReference type="ARBA" id="ARBA00012140"/>
    </source>
</evidence>
<feature type="region of interest" description="Disordered" evidence="15">
    <location>
        <begin position="1"/>
        <end position="20"/>
    </location>
</feature>
<comment type="catalytic activity">
    <reaction evidence="13">
        <text>cytidine(967) in 16S rRNA + S-adenosyl-L-methionine = 5-methylcytidine(967) in 16S rRNA + S-adenosyl-L-homocysteine + H(+)</text>
        <dbReference type="Rhea" id="RHEA:42748"/>
        <dbReference type="Rhea" id="RHEA-COMP:10219"/>
        <dbReference type="Rhea" id="RHEA-COMP:10220"/>
        <dbReference type="ChEBI" id="CHEBI:15378"/>
        <dbReference type="ChEBI" id="CHEBI:57856"/>
        <dbReference type="ChEBI" id="CHEBI:59789"/>
        <dbReference type="ChEBI" id="CHEBI:74483"/>
        <dbReference type="ChEBI" id="CHEBI:82748"/>
        <dbReference type="EC" id="2.1.1.176"/>
    </reaction>
</comment>
<dbReference type="PRINTS" id="PR02008">
    <property type="entry name" value="RCMTFAMILY"/>
</dbReference>
<proteinExistence type="inferred from homology"/>
<keyword evidence="6" id="KW-0698">rRNA processing</keyword>
<keyword evidence="5" id="KW-0963">Cytoplasm</keyword>
<gene>
    <name evidence="17" type="primary">rsmB</name>
    <name evidence="17" type="ORF">ACFQNJ_10055</name>
</gene>
<dbReference type="InterPro" id="IPR035926">
    <property type="entry name" value="NusB-like_sf"/>
</dbReference>
<evidence type="ECO:0000256" key="7">
    <source>
        <dbReference type="ARBA" id="ARBA00022603"/>
    </source>
</evidence>
<organism evidence="17 18">
    <name type="scientific">Hydrogenophaga bisanensis</name>
    <dbReference type="NCBI Taxonomy" id="439611"/>
    <lineage>
        <taxon>Bacteria</taxon>
        <taxon>Pseudomonadati</taxon>
        <taxon>Pseudomonadota</taxon>
        <taxon>Betaproteobacteria</taxon>
        <taxon>Burkholderiales</taxon>
        <taxon>Comamonadaceae</taxon>
        <taxon>Hydrogenophaga</taxon>
    </lineage>
</organism>
<dbReference type="SUPFAM" id="SSF53335">
    <property type="entry name" value="S-adenosyl-L-methionine-dependent methyltransferases"/>
    <property type="match status" value="1"/>
</dbReference>
<comment type="caution">
    <text evidence="17">The sequence shown here is derived from an EMBL/GenBank/DDBJ whole genome shotgun (WGS) entry which is preliminary data.</text>
</comment>
<dbReference type="Gene3D" id="1.10.287.730">
    <property type="entry name" value="Helix hairpin bin"/>
    <property type="match status" value="1"/>
</dbReference>
<feature type="binding site" evidence="14">
    <location>
        <begin position="283"/>
        <end position="289"/>
    </location>
    <ligand>
        <name>S-adenosyl-L-methionine</name>
        <dbReference type="ChEBI" id="CHEBI:59789"/>
    </ligand>
</feature>
<evidence type="ECO:0000256" key="2">
    <source>
        <dbReference type="ARBA" id="ARBA00004496"/>
    </source>
</evidence>
<dbReference type="GO" id="GO:0032259">
    <property type="term" value="P:methylation"/>
    <property type="evidence" value="ECO:0007669"/>
    <property type="project" value="UniProtKB-KW"/>
</dbReference>
<dbReference type="PANTHER" id="PTHR22807:SF61">
    <property type="entry name" value="NOL1_NOP2_SUN FAMILY PROTEIN _ ANTITERMINATION NUSB DOMAIN-CONTAINING PROTEIN"/>
    <property type="match status" value="1"/>
</dbReference>
<dbReference type="PROSITE" id="PS01153">
    <property type="entry name" value="NOL1_NOP2_SUN"/>
    <property type="match status" value="1"/>
</dbReference>
<dbReference type="InterPro" id="IPR006027">
    <property type="entry name" value="NusB_RsmB_TIM44"/>
</dbReference>
<dbReference type="InterPro" id="IPR023267">
    <property type="entry name" value="RCMT"/>
</dbReference>
<keyword evidence="9 14" id="KW-0949">S-adenosyl-L-methionine</keyword>
<evidence type="ECO:0000256" key="15">
    <source>
        <dbReference type="SAM" id="MobiDB-lite"/>
    </source>
</evidence>
<dbReference type="RefSeq" id="WP_382256698.1">
    <property type="nucleotide sequence ID" value="NZ_JBHTBX010000006.1"/>
</dbReference>
<evidence type="ECO:0000256" key="8">
    <source>
        <dbReference type="ARBA" id="ARBA00022679"/>
    </source>
</evidence>
<dbReference type="Gene3D" id="3.40.50.150">
    <property type="entry name" value="Vaccinia Virus protein VP39"/>
    <property type="match status" value="1"/>
</dbReference>
<evidence type="ECO:0000256" key="10">
    <source>
        <dbReference type="ARBA" id="ARBA00022884"/>
    </source>
</evidence>
<feature type="binding site" evidence="14">
    <location>
        <position position="305"/>
    </location>
    <ligand>
        <name>S-adenosyl-L-methionine</name>
        <dbReference type="ChEBI" id="CHEBI:59789"/>
    </ligand>
</feature>
<evidence type="ECO:0000256" key="3">
    <source>
        <dbReference type="ARBA" id="ARBA00007494"/>
    </source>
</evidence>
<dbReference type="Proteomes" id="UP001596495">
    <property type="component" value="Unassembled WGS sequence"/>
</dbReference>
<comment type="similarity">
    <text evidence="3 14">Belongs to the class I-like SAM-binding methyltransferase superfamily. RsmB/NOP family.</text>
</comment>
<comment type="function">
    <text evidence="1">Specifically methylates the cytosine at position 967 (m5C967) of 16S rRNA.</text>
</comment>
<evidence type="ECO:0000256" key="6">
    <source>
        <dbReference type="ARBA" id="ARBA00022552"/>
    </source>
</evidence>
<feature type="domain" description="SAM-dependent MTase RsmB/NOP-type" evidence="16">
    <location>
        <begin position="187"/>
        <end position="463"/>
    </location>
</feature>
<accession>A0ABW2R9T5</accession>
<dbReference type="InterPro" id="IPR049560">
    <property type="entry name" value="MeTrfase_RsmB-F_NOP2_cat"/>
</dbReference>
<evidence type="ECO:0000313" key="18">
    <source>
        <dbReference type="Proteomes" id="UP001596495"/>
    </source>
</evidence>
<dbReference type="InterPro" id="IPR001678">
    <property type="entry name" value="MeTrfase_RsmB-F_NOP2_dom"/>
</dbReference>
<dbReference type="PANTHER" id="PTHR22807">
    <property type="entry name" value="NOP2 YEAST -RELATED NOL1/NOP2/FMU SUN DOMAIN-CONTAINING"/>
    <property type="match status" value="1"/>
</dbReference>
<evidence type="ECO:0000259" key="16">
    <source>
        <dbReference type="PROSITE" id="PS51686"/>
    </source>
</evidence>
<evidence type="ECO:0000256" key="12">
    <source>
        <dbReference type="ARBA" id="ARBA00031088"/>
    </source>
</evidence>
<protein>
    <recommendedName>
        <fullName evidence="4">16S rRNA (cytosine(967)-C(5))-methyltransferase</fullName>
        <ecNumber evidence="4">2.1.1.176</ecNumber>
    </recommendedName>
    <alternativeName>
        <fullName evidence="11">16S rRNA m5C967 methyltransferase</fullName>
    </alternativeName>
    <alternativeName>
        <fullName evidence="12">rRNA (cytosine-C(5)-)-methyltransferase RsmB</fullName>
    </alternativeName>
</protein>
<dbReference type="EMBL" id="JBHTBX010000006">
    <property type="protein sequence ID" value="MFC7434855.1"/>
    <property type="molecule type" value="Genomic_DNA"/>
</dbReference>
<dbReference type="InterPro" id="IPR004573">
    <property type="entry name" value="rRNA_ssu_MeTfrase_B"/>
</dbReference>
<keyword evidence="18" id="KW-1185">Reference proteome</keyword>
<dbReference type="InterPro" id="IPR054728">
    <property type="entry name" value="RsmB-like_ferredoxin"/>
</dbReference>